<keyword evidence="2" id="KW-0732">Signal</keyword>
<evidence type="ECO:0008006" key="5">
    <source>
        <dbReference type="Google" id="ProtNLM"/>
    </source>
</evidence>
<feature type="chain" id="PRO_5047526928" description="Lipoprotein" evidence="2">
    <location>
        <begin position="22"/>
        <end position="85"/>
    </location>
</feature>
<proteinExistence type="predicted"/>
<comment type="caution">
    <text evidence="3">The sequence shown here is derived from an EMBL/GenBank/DDBJ whole genome shotgun (WGS) entry which is preliminary data.</text>
</comment>
<name>A0ABS5ER33_9PROT</name>
<dbReference type="EMBL" id="JAAGBB010000001">
    <property type="protein sequence ID" value="MBR0662766.1"/>
    <property type="molecule type" value="Genomic_DNA"/>
</dbReference>
<protein>
    <recommendedName>
        <fullName evidence="5">Lipoprotein</fullName>
    </recommendedName>
</protein>
<accession>A0ABS5ER33</accession>
<reference evidence="4" key="1">
    <citation type="journal article" date="2021" name="Syst. Appl. Microbiol.">
        <title>Roseomonas hellenica sp. nov., isolated from roots of wild-growing Alkanna tinctoria.</title>
        <authorList>
            <person name="Rat A."/>
            <person name="Naranjo H.D."/>
            <person name="Lebbe L."/>
            <person name="Cnockaert M."/>
            <person name="Krigas N."/>
            <person name="Grigoriadou K."/>
            <person name="Maloupa E."/>
            <person name="Willems A."/>
        </authorList>
    </citation>
    <scope>NUCLEOTIDE SEQUENCE [LARGE SCALE GENOMIC DNA]</scope>
    <source>
        <strain evidence="4">LMG 31523</strain>
    </source>
</reference>
<keyword evidence="4" id="KW-1185">Reference proteome</keyword>
<feature type="compositionally biased region" description="Pro residues" evidence="1">
    <location>
        <begin position="58"/>
        <end position="75"/>
    </location>
</feature>
<evidence type="ECO:0000256" key="1">
    <source>
        <dbReference type="SAM" id="MobiDB-lite"/>
    </source>
</evidence>
<organism evidence="3 4">
    <name type="scientific">Plastoroseomonas hellenica</name>
    <dbReference type="NCBI Taxonomy" id="2687306"/>
    <lineage>
        <taxon>Bacteria</taxon>
        <taxon>Pseudomonadati</taxon>
        <taxon>Pseudomonadota</taxon>
        <taxon>Alphaproteobacteria</taxon>
        <taxon>Acetobacterales</taxon>
        <taxon>Acetobacteraceae</taxon>
        <taxon>Plastoroseomonas</taxon>
    </lineage>
</organism>
<feature type="region of interest" description="Disordered" evidence="1">
    <location>
        <begin position="24"/>
        <end position="85"/>
    </location>
</feature>
<dbReference type="PROSITE" id="PS51257">
    <property type="entry name" value="PROKAR_LIPOPROTEIN"/>
    <property type="match status" value="1"/>
</dbReference>
<gene>
    <name evidence="3" type="ORF">GXW71_00220</name>
</gene>
<evidence type="ECO:0000313" key="4">
    <source>
        <dbReference type="Proteomes" id="UP001196870"/>
    </source>
</evidence>
<feature type="signal peptide" evidence="2">
    <location>
        <begin position="1"/>
        <end position="21"/>
    </location>
</feature>
<sequence length="85" mass="8564">MKFGNRMAIAGVVAGIAVALAACDGPPQQSRRPDRPPRQASGNVIPPPSGIDPGIHAPMPPTAGHPMPVIPPPGAPGGDPRVTPR</sequence>
<dbReference type="Proteomes" id="UP001196870">
    <property type="component" value="Unassembled WGS sequence"/>
</dbReference>
<evidence type="ECO:0000313" key="3">
    <source>
        <dbReference type="EMBL" id="MBR0662766.1"/>
    </source>
</evidence>
<evidence type="ECO:0000256" key="2">
    <source>
        <dbReference type="SAM" id="SignalP"/>
    </source>
</evidence>